<keyword evidence="1" id="KW-0378">Hydrolase</keyword>
<evidence type="ECO:0000256" key="2">
    <source>
        <dbReference type="ARBA" id="ARBA00023295"/>
    </source>
</evidence>
<dbReference type="PROSITE" id="PS51782">
    <property type="entry name" value="LYSM"/>
    <property type="match status" value="2"/>
</dbReference>
<dbReference type="InterPro" id="IPR018392">
    <property type="entry name" value="LysM"/>
</dbReference>
<dbReference type="Pfam" id="PF00704">
    <property type="entry name" value="Glyco_hydro_18"/>
    <property type="match status" value="1"/>
</dbReference>
<gene>
    <name evidence="5" type="ORF">KQI82_04805</name>
</gene>
<feature type="domain" description="LysM" evidence="3">
    <location>
        <begin position="2"/>
        <end position="46"/>
    </location>
</feature>
<dbReference type="PANTHER" id="PTHR46066">
    <property type="entry name" value="CHITINASE DOMAIN-CONTAINING PROTEIN 1 FAMILY MEMBER"/>
    <property type="match status" value="1"/>
</dbReference>
<dbReference type="CDD" id="cd00118">
    <property type="entry name" value="LysM"/>
    <property type="match status" value="2"/>
</dbReference>
<comment type="caution">
    <text evidence="5">The sequence shown here is derived from an EMBL/GenBank/DDBJ whole genome shotgun (WGS) entry which is preliminary data.</text>
</comment>
<organism evidence="5 6">
    <name type="scientific">Dysosmobacter acutus</name>
    <dbReference type="NCBI Taxonomy" id="2841504"/>
    <lineage>
        <taxon>Bacteria</taxon>
        <taxon>Bacillati</taxon>
        <taxon>Bacillota</taxon>
        <taxon>Clostridia</taxon>
        <taxon>Eubacteriales</taxon>
        <taxon>Oscillospiraceae</taxon>
        <taxon>Dysosmobacter</taxon>
    </lineage>
</organism>
<dbReference type="InterPro" id="IPR001223">
    <property type="entry name" value="Glyco_hydro18_cat"/>
</dbReference>
<dbReference type="CDD" id="cd02874">
    <property type="entry name" value="GH18_CFLE_spore_hydrolase"/>
    <property type="match status" value="1"/>
</dbReference>
<keyword evidence="2" id="KW-0326">Glycosidase</keyword>
<dbReference type="Proteomes" id="UP000787672">
    <property type="component" value="Unassembled WGS sequence"/>
</dbReference>
<evidence type="ECO:0000259" key="3">
    <source>
        <dbReference type="PROSITE" id="PS51782"/>
    </source>
</evidence>
<dbReference type="SMART" id="SM00636">
    <property type="entry name" value="Glyco_18"/>
    <property type="match status" value="1"/>
</dbReference>
<evidence type="ECO:0000313" key="5">
    <source>
        <dbReference type="EMBL" id="MBU5626241.1"/>
    </source>
</evidence>
<sequence>MQIHVVKPGETVFSIAAGYGVDPQRLAADNEVPATGALAVGQTLVVQFPRTVHAVAPGESLSSIAAQYGVSLRQLYRNNWPLQGRPDLIPGQRIVISYVGEKLGLLQSNSYAYPFISTTLLNAELPYLTYLTPFTYGVTETGNLLPLDDEPLLASARNYGTAPMLHLSTLTEEGGFSSQRAVRILTDPQAQSRLIEDVLRTVEEKSFYGVDVDFEYIPGAQRQDYIDFLDRLHRSLTPRPLWAALAPKTSPDQPGLLYEAHDYGGIGAVVDGVLLMTYEWGYTAGPPMAVSPLPNVRAVLDYAVTEIPPEKIFLGMSNYGYDWPLPFVEGVTRAASLSNQQAINLAIQYGTPIEYDDWAQAPHFTYWDGAGTEHQVWFEDARSQDARLRLVAEYGLKGVGYWNLMRPFSQTWLTLNALYDIADISQT</sequence>
<dbReference type="SMART" id="SM00257">
    <property type="entry name" value="LysM"/>
    <property type="match status" value="2"/>
</dbReference>
<name>A0ABS6F7I9_9FIRM</name>
<dbReference type="RefSeq" id="WP_216631750.1">
    <property type="nucleotide sequence ID" value="NZ_JAHLQN010000001.1"/>
</dbReference>
<dbReference type="InterPro" id="IPR041704">
    <property type="entry name" value="CFLE_GH18"/>
</dbReference>
<keyword evidence="6" id="KW-1185">Reference proteome</keyword>
<evidence type="ECO:0000313" key="6">
    <source>
        <dbReference type="Proteomes" id="UP000787672"/>
    </source>
</evidence>
<reference evidence="5 6" key="1">
    <citation type="submission" date="2021-06" db="EMBL/GenBank/DDBJ databases">
        <authorList>
            <person name="Sun Q."/>
            <person name="Li D."/>
        </authorList>
    </citation>
    <scope>NUCLEOTIDE SEQUENCE [LARGE SCALE GENOMIC DNA]</scope>
    <source>
        <strain evidence="5 6">MSJ-2</strain>
    </source>
</reference>
<evidence type="ECO:0000256" key="1">
    <source>
        <dbReference type="ARBA" id="ARBA00022801"/>
    </source>
</evidence>
<proteinExistence type="predicted"/>
<dbReference type="PROSITE" id="PS51910">
    <property type="entry name" value="GH18_2"/>
    <property type="match status" value="1"/>
</dbReference>
<dbReference type="Pfam" id="PF01476">
    <property type="entry name" value="LysM"/>
    <property type="match status" value="2"/>
</dbReference>
<evidence type="ECO:0000259" key="4">
    <source>
        <dbReference type="PROSITE" id="PS51910"/>
    </source>
</evidence>
<feature type="domain" description="LysM" evidence="3">
    <location>
        <begin position="51"/>
        <end position="96"/>
    </location>
</feature>
<dbReference type="InterPro" id="IPR011583">
    <property type="entry name" value="Chitinase_II/V-like_cat"/>
</dbReference>
<protein>
    <submittedName>
        <fullName evidence="5">LysM peptidoglycan-binding domain-containing protein</fullName>
    </submittedName>
</protein>
<feature type="domain" description="GH18" evidence="4">
    <location>
        <begin position="100"/>
        <end position="425"/>
    </location>
</feature>
<dbReference type="EMBL" id="JAHLQN010000001">
    <property type="protein sequence ID" value="MBU5626241.1"/>
    <property type="molecule type" value="Genomic_DNA"/>
</dbReference>
<accession>A0ABS6F7I9</accession>
<dbReference type="PANTHER" id="PTHR46066:SF2">
    <property type="entry name" value="CHITINASE DOMAIN-CONTAINING PROTEIN 1"/>
    <property type="match status" value="1"/>
</dbReference>